<dbReference type="InterPro" id="IPR035093">
    <property type="entry name" value="RelE/ParE_toxin_dom_sf"/>
</dbReference>
<dbReference type="InterPro" id="IPR051803">
    <property type="entry name" value="TA_system_RelE-like_toxin"/>
</dbReference>
<dbReference type="InterPro" id="IPR007712">
    <property type="entry name" value="RelE/ParE_toxin"/>
</dbReference>
<dbReference type="OrthoDB" id="5574284at2"/>
<dbReference type="RefSeq" id="WP_129876000.1">
    <property type="nucleotide sequence ID" value="NZ_SEWG01000003.1"/>
</dbReference>
<sequence length="99" mass="11468">MEPVNIIVTESALSDLEDIETYIAQDSTLIARRFISRIFDKIDVLYNYPKAGKPVPELNNPIIRELLLNKYRIIYQLVSETQINIIRVVHGSRLLDIEL</sequence>
<evidence type="ECO:0000313" key="4">
    <source>
        <dbReference type="Proteomes" id="UP000293331"/>
    </source>
</evidence>
<dbReference type="Proteomes" id="UP000293331">
    <property type="component" value="Unassembled WGS sequence"/>
</dbReference>
<dbReference type="PANTHER" id="PTHR33755">
    <property type="entry name" value="TOXIN PARE1-RELATED"/>
    <property type="match status" value="1"/>
</dbReference>
<gene>
    <name evidence="3" type="ORF">EWM62_07220</name>
</gene>
<protein>
    <submittedName>
        <fullName evidence="3">Type II toxin-antitoxin system RelE/ParE family toxin</fullName>
    </submittedName>
</protein>
<dbReference type="Pfam" id="PF05016">
    <property type="entry name" value="ParE_toxin"/>
    <property type="match status" value="1"/>
</dbReference>
<organism evidence="3 4">
    <name type="scientific">Mucilaginibacter terrigena</name>
    <dbReference type="NCBI Taxonomy" id="2492395"/>
    <lineage>
        <taxon>Bacteria</taxon>
        <taxon>Pseudomonadati</taxon>
        <taxon>Bacteroidota</taxon>
        <taxon>Sphingobacteriia</taxon>
        <taxon>Sphingobacteriales</taxon>
        <taxon>Sphingobacteriaceae</taxon>
        <taxon>Mucilaginibacter</taxon>
    </lineage>
</organism>
<dbReference type="Gene3D" id="3.30.2310.20">
    <property type="entry name" value="RelE-like"/>
    <property type="match status" value="1"/>
</dbReference>
<evidence type="ECO:0000313" key="3">
    <source>
        <dbReference type="EMBL" id="RYU90440.1"/>
    </source>
</evidence>
<accession>A0A4V1ZBV1</accession>
<evidence type="ECO:0000256" key="1">
    <source>
        <dbReference type="ARBA" id="ARBA00006226"/>
    </source>
</evidence>
<comment type="caution">
    <text evidence="3">The sequence shown here is derived from an EMBL/GenBank/DDBJ whole genome shotgun (WGS) entry which is preliminary data.</text>
</comment>
<dbReference type="EMBL" id="SEWG01000003">
    <property type="protein sequence ID" value="RYU90440.1"/>
    <property type="molecule type" value="Genomic_DNA"/>
</dbReference>
<dbReference type="PANTHER" id="PTHR33755:SF5">
    <property type="entry name" value="TYPE II TOXIN-ANTITOXIN SYSTEM RELE_PARE FAMILY TOXIN"/>
    <property type="match status" value="1"/>
</dbReference>
<evidence type="ECO:0000256" key="2">
    <source>
        <dbReference type="ARBA" id="ARBA00022649"/>
    </source>
</evidence>
<keyword evidence="2" id="KW-1277">Toxin-antitoxin system</keyword>
<dbReference type="AlphaFoldDB" id="A0A4V1ZBV1"/>
<reference evidence="3 4" key="1">
    <citation type="submission" date="2019-02" db="EMBL/GenBank/DDBJ databases">
        <title>Bacterial novel species Mucilaginibacter sp. 17JY9-4 isolated from soil.</title>
        <authorList>
            <person name="Jung H.-Y."/>
        </authorList>
    </citation>
    <scope>NUCLEOTIDE SEQUENCE [LARGE SCALE GENOMIC DNA]</scope>
    <source>
        <strain evidence="3 4">17JY9-4</strain>
    </source>
</reference>
<name>A0A4V1ZBV1_9SPHI</name>
<dbReference type="SUPFAM" id="SSF143011">
    <property type="entry name" value="RelE-like"/>
    <property type="match status" value="1"/>
</dbReference>
<comment type="similarity">
    <text evidence="1">Belongs to the RelE toxin family.</text>
</comment>
<keyword evidence="4" id="KW-1185">Reference proteome</keyword>
<proteinExistence type="inferred from homology"/>